<dbReference type="Gene3D" id="3.20.180.20">
    <property type="entry name" value="Dynein heavy chain, N-terminal domain 2"/>
    <property type="match status" value="1"/>
</dbReference>
<dbReference type="FunFam" id="1.10.287.2620:FF:000001">
    <property type="entry name" value="Cytoplasmic dynein heavy chain 1"/>
    <property type="match status" value="1"/>
</dbReference>
<dbReference type="GO" id="GO:0007018">
    <property type="term" value="P:microtubule-based movement"/>
    <property type="evidence" value="ECO:0007669"/>
    <property type="project" value="InterPro"/>
</dbReference>
<dbReference type="InterPro" id="IPR041228">
    <property type="entry name" value="Dynein_C"/>
</dbReference>
<evidence type="ECO:0000256" key="5">
    <source>
        <dbReference type="ARBA" id="ARBA00022737"/>
    </source>
</evidence>
<dbReference type="Pfam" id="PF12774">
    <property type="entry name" value="AAA_6"/>
    <property type="match status" value="1"/>
</dbReference>
<accession>A0AAU9X1W2</accession>
<name>A0AAU9X1W2_9CNID</name>
<evidence type="ECO:0000313" key="17">
    <source>
        <dbReference type="EMBL" id="CAH3133815.1"/>
    </source>
</evidence>
<dbReference type="InterPro" id="IPR043160">
    <property type="entry name" value="Dynein_C_barrel"/>
</dbReference>
<feature type="compositionally biased region" description="Basic and acidic residues" evidence="15">
    <location>
        <begin position="535"/>
        <end position="552"/>
    </location>
</feature>
<keyword evidence="6" id="KW-0547">Nucleotide-binding</keyword>
<dbReference type="FunFam" id="3.20.180.20:FF:000001">
    <property type="entry name" value="Dynein axonemal heavy chain 5"/>
    <property type="match status" value="1"/>
</dbReference>
<keyword evidence="3" id="KW-0963">Cytoplasm</keyword>
<dbReference type="InterPro" id="IPR004273">
    <property type="entry name" value="Dynein_heavy_D6_P-loop"/>
</dbReference>
<feature type="compositionally biased region" description="Polar residues" evidence="15">
    <location>
        <begin position="671"/>
        <end position="689"/>
    </location>
</feature>
<dbReference type="InterPro" id="IPR027417">
    <property type="entry name" value="P-loop_NTPase"/>
</dbReference>
<dbReference type="FunFam" id="1.20.920.20:FF:000006">
    <property type="entry name" value="Dynein, axonemal, heavy chain 6"/>
    <property type="match status" value="1"/>
</dbReference>
<feature type="domain" description="AAA+ ATPase" evidence="16">
    <location>
        <begin position="1679"/>
        <end position="1818"/>
    </location>
</feature>
<dbReference type="SUPFAM" id="SSF52540">
    <property type="entry name" value="P-loop containing nucleoside triphosphate hydrolases"/>
    <property type="match status" value="4"/>
</dbReference>
<dbReference type="InterPro" id="IPR026983">
    <property type="entry name" value="DHC"/>
</dbReference>
<dbReference type="InterPro" id="IPR024317">
    <property type="entry name" value="Dynein_heavy_chain_D4_dom"/>
</dbReference>
<dbReference type="GO" id="GO:0005930">
    <property type="term" value="C:axoneme"/>
    <property type="evidence" value="ECO:0007669"/>
    <property type="project" value="UniProtKB-SubCell"/>
</dbReference>
<evidence type="ECO:0000259" key="16">
    <source>
        <dbReference type="SMART" id="SM00382"/>
    </source>
</evidence>
<evidence type="ECO:0000256" key="14">
    <source>
        <dbReference type="SAM" id="Coils"/>
    </source>
</evidence>
<dbReference type="GO" id="GO:0005874">
    <property type="term" value="C:microtubule"/>
    <property type="evidence" value="ECO:0007669"/>
    <property type="project" value="UniProtKB-KW"/>
</dbReference>
<feature type="domain" description="AAA+ ATPase" evidence="16">
    <location>
        <begin position="1968"/>
        <end position="2203"/>
    </location>
</feature>
<evidence type="ECO:0000256" key="15">
    <source>
        <dbReference type="SAM" id="MobiDB-lite"/>
    </source>
</evidence>
<dbReference type="SMART" id="SM00382">
    <property type="entry name" value="AAA"/>
    <property type="match status" value="3"/>
</dbReference>
<dbReference type="InterPro" id="IPR041589">
    <property type="entry name" value="DNAH3_AAA_lid_1"/>
</dbReference>
<organism evidence="17 18">
    <name type="scientific">Pocillopora meandrina</name>
    <dbReference type="NCBI Taxonomy" id="46732"/>
    <lineage>
        <taxon>Eukaryota</taxon>
        <taxon>Metazoa</taxon>
        <taxon>Cnidaria</taxon>
        <taxon>Anthozoa</taxon>
        <taxon>Hexacorallia</taxon>
        <taxon>Scleractinia</taxon>
        <taxon>Astrocoeniina</taxon>
        <taxon>Pocilloporidae</taxon>
        <taxon>Pocillopora</taxon>
    </lineage>
</organism>
<keyword evidence="9 14" id="KW-0175">Coiled coil</keyword>
<evidence type="ECO:0000256" key="4">
    <source>
        <dbReference type="ARBA" id="ARBA00022701"/>
    </source>
</evidence>
<feature type="region of interest" description="Disordered" evidence="15">
    <location>
        <begin position="2082"/>
        <end position="2134"/>
    </location>
</feature>
<dbReference type="InterPro" id="IPR043157">
    <property type="entry name" value="Dynein_AAA1S"/>
</dbReference>
<dbReference type="PANTHER" id="PTHR22878">
    <property type="entry name" value="DYNEIN HEAVY CHAIN 6, AXONEMAL-LIKE-RELATED"/>
    <property type="match status" value="1"/>
</dbReference>
<keyword evidence="10" id="KW-0969">Cilium</keyword>
<feature type="region of interest" description="Disordered" evidence="15">
    <location>
        <begin position="523"/>
        <end position="552"/>
    </location>
</feature>
<dbReference type="Proteomes" id="UP001159428">
    <property type="component" value="Unassembled WGS sequence"/>
</dbReference>
<feature type="coiled-coil region" evidence="14">
    <location>
        <begin position="3359"/>
        <end position="3418"/>
    </location>
</feature>
<dbReference type="Pfam" id="PF18198">
    <property type="entry name" value="AAA_lid_11"/>
    <property type="match status" value="1"/>
</dbReference>
<feature type="domain" description="AAA+ ATPase" evidence="16">
    <location>
        <begin position="2495"/>
        <end position="2684"/>
    </location>
</feature>
<dbReference type="Gene3D" id="1.10.8.1220">
    <property type="match status" value="1"/>
</dbReference>
<dbReference type="Pfam" id="PF12780">
    <property type="entry name" value="AAA_8"/>
    <property type="match status" value="1"/>
</dbReference>
<dbReference type="Gene3D" id="6.10.140.1060">
    <property type="match status" value="1"/>
</dbReference>
<dbReference type="InterPro" id="IPR035706">
    <property type="entry name" value="AAA_9"/>
</dbReference>
<feature type="compositionally biased region" description="Low complexity" evidence="15">
    <location>
        <begin position="2105"/>
        <end position="2118"/>
    </location>
</feature>
<feature type="region of interest" description="Disordered" evidence="15">
    <location>
        <begin position="83"/>
        <end position="109"/>
    </location>
</feature>
<dbReference type="InterPro" id="IPR024743">
    <property type="entry name" value="Dynein_HC_stalk"/>
</dbReference>
<dbReference type="Gene3D" id="1.20.140.100">
    <property type="entry name" value="Dynein heavy chain, N-terminal domain 2"/>
    <property type="match status" value="1"/>
</dbReference>
<evidence type="ECO:0000256" key="13">
    <source>
        <dbReference type="ARBA" id="ARBA00023273"/>
    </source>
</evidence>
<dbReference type="Gene3D" id="1.10.8.720">
    <property type="entry name" value="Region D6 of dynein motor"/>
    <property type="match status" value="1"/>
</dbReference>
<comment type="similarity">
    <text evidence="2">Belongs to the dynein heavy chain family.</text>
</comment>
<keyword evidence="5" id="KW-0677">Repeat</keyword>
<dbReference type="GO" id="GO:0008569">
    <property type="term" value="F:minus-end-directed microtubule motor activity"/>
    <property type="evidence" value="ECO:0007669"/>
    <property type="project" value="InterPro"/>
</dbReference>
<dbReference type="InterPro" id="IPR013602">
    <property type="entry name" value="Dynein_heavy_linker"/>
</dbReference>
<dbReference type="InterPro" id="IPR041466">
    <property type="entry name" value="Dynein_AAA5_ext"/>
</dbReference>
<keyword evidence="7" id="KW-0067">ATP-binding</keyword>
<dbReference type="EMBL" id="CALNXJ010000028">
    <property type="protein sequence ID" value="CAH3133815.1"/>
    <property type="molecule type" value="Genomic_DNA"/>
</dbReference>
<dbReference type="GO" id="GO:0045505">
    <property type="term" value="F:dynein intermediate chain binding"/>
    <property type="evidence" value="ECO:0007669"/>
    <property type="project" value="InterPro"/>
</dbReference>
<dbReference type="Gene3D" id="3.40.50.300">
    <property type="entry name" value="P-loop containing nucleotide triphosphate hydrolases"/>
    <property type="match status" value="6"/>
</dbReference>
<dbReference type="Pfam" id="PF17857">
    <property type="entry name" value="AAA_lid_1"/>
    <property type="match status" value="1"/>
</dbReference>
<dbReference type="FunFam" id="1.10.8.710:FF:000001">
    <property type="entry name" value="Dynein axonemal heavy chain 2"/>
    <property type="match status" value="1"/>
</dbReference>
<dbReference type="Pfam" id="PF17852">
    <property type="entry name" value="Dynein_AAA_lid"/>
    <property type="match status" value="1"/>
</dbReference>
<dbReference type="Pfam" id="PF18199">
    <property type="entry name" value="Dynein_C"/>
    <property type="match status" value="1"/>
</dbReference>
<dbReference type="GO" id="GO:0005524">
    <property type="term" value="F:ATP binding"/>
    <property type="evidence" value="ECO:0007669"/>
    <property type="project" value="UniProtKB-KW"/>
</dbReference>
<keyword evidence="8" id="KW-0243">Dynein</keyword>
<dbReference type="Pfam" id="PF12775">
    <property type="entry name" value="AAA_7"/>
    <property type="match status" value="2"/>
</dbReference>
<dbReference type="Pfam" id="PF12781">
    <property type="entry name" value="AAA_9"/>
    <property type="match status" value="1"/>
</dbReference>
<dbReference type="Gene3D" id="3.10.490.20">
    <property type="match status" value="1"/>
</dbReference>
<proteinExistence type="inferred from homology"/>
<dbReference type="Gene3D" id="1.20.58.1120">
    <property type="match status" value="1"/>
</dbReference>
<feature type="region of interest" description="Disordered" evidence="15">
    <location>
        <begin position="4561"/>
        <end position="4586"/>
    </location>
</feature>
<dbReference type="Gene3D" id="1.20.920.20">
    <property type="match status" value="1"/>
</dbReference>
<sequence length="4778" mass="538608">MENEADESNPLVPHNSAVDCRLHTSATGIAGFSQRNRRDDLACRQKKPVKRTINDGRAAIDSLKSRLYDRPENSEVFRAMYRPVPPPSVQTSTQGSPHPPSKGGSRSVMGNYRTTMFRRDFNRLQAQRNQGFPKAPVPVTQGAVEFEQGNPQKPETKLDPQNLTTANGAAFSSLEEDGADNLHLDQRSELSNSERPVDQISSVGSFGKGDDESDSVASSKTASSRPFSHKSRASSGKLHPPPSRSLKPDFNRNEAKPLSQGILGDEEFINCHVSDVIVKLRQRLNMSTDLDAIANGEDPDEDENNINRLYIQEDDGKFVYCVPKNRTLRAARYNPYDLVCVTSQEAQSNPQYFTVTASAVTLIREGFDSELTPLKRWLYEKKIFSIIFGFPTFTKFRQVLLWKGYMCWRNNVRFQKNCSSRSEVVSSLFSATKASQQAILLVRALCEKACSSITGVGEGEDGICLLHIDPQTTFTLKEFVDAQTRQAQDATEKLTALRVKVLEIVKEACEKITEEEGLTEWVHPERKREQKKKKKEDNPEGKKKKGNEKEKVRYGPSFTQMSQWRGVLHRLTCFIRMIDFLVMELLRRLVLTALRTFLAQVKAASMLGSIVHLSLMEPTLENEEKKNSVKLDADDEEDKKAVPLLLVELVLNVPPTEEGGVDRKTVTFDVQSAQRSRTEGKSTPYTGDGTSFADDTMTVTSGKDPSIVSTGTRTSMTSKSFVSLRPTEQEFEIALLDIICGFEQTAASFKSLVHDPQLSVYVNPPASDVVYALSRDVYEEEKAKKIPWPDSELLFGQDPDYQNDVGQIFHQIKDEVDNVLSFSKRYKRFCVMVDKSRRVDVDGSLKEREWNTEEFYAVLNQHTEEVLEMSKMVLHKRVGLFHVEITGFQSDCLPYPQKVLEAVACHLPVIAAKRNDVLLNVIKHASRKLDKMPETVEAFVEHLIFLSRMANEISSLEHEYHIVTRMYSIARNFEMTISAEELALYQMLMPSFQHLKSTIMYCEAKKDENIQRYSRALDELINTVRRELVVIKNKVCSPVLLDADNIPQVATEKLKLLKEDLTNLSTKARNYATYQERFGSSMSSSLQKKALTEGAMTTMTGHSSPQATSLQSEVIEVEKDLTLRCLLWESLQEWQGLVDQWEATPFETLKIDEVQHDVTRFIQTVFLLEKGLPPNKVVPRLKQKVVSFKQGMPVITSLRNPALRTRHWEAIQNVIGTRIVRDKYFTLGHLLQLKVFQHREKISDISSQASNEATLEQMLQKVMDYWNHTDFQLSAHVSRDIAIITGADDIITAVEESQVTLSNIRGSRFVTPIKALVEEWDRKLKLFASTLDEWLLCQRNWLYLETIFSAADIQRQLPNEARLFAQVDKSWKDIMRRTTDKPNALRASTAAGVLEVLQASNSHLEKIHRCLEDYLETKRLVFARFYFLSNEDLLDILANSKNPNAVQPHLRKCFGSIYQLGIVRQVHSPAQIQNMTSEEGESVLLPKTLRARGNVESWLYNVELAMYETVKMHLKKCLVDYGTREYSAWVLAHPGQAILTVSQIVFNRDVLTCFRTTRPKEALQNKREKLVSVLHSLSQMVTSSLVPHKHQTLEALLTIEVHARDVLDSMIANQVYQMEDFQWTRQLRYEWNDERQACMVRHSNAVFEYGYEYLGCSLRLVITPLTDRCYLTLTGALNLHLNGAPAGPAGTGKTETVKDLAKAMGKQCLVFNCSEGLDYKMMGKFFSGLAQSGSWFCFDEFNRIDVEVLSVIAQQLHTIKTAKDNNVTRFLFEGRDIKLNTNCGMFITMNPGYAGRVELPDNLKSLFRPVAMMVPDYALIAEIILFSEGFTAAALLSGKVVNLYQLASKQLSQQDHYDFGLRAIKSVLLMAGQHRRAASLNMASETLQEEESHLIINAVKDANIPKFVAEDVPLFKSILADLFPGLDPPVPDNKLLKKAAKAALGELSIQYWPSQIDKVIQLNSTLQVRHGVMLVGPAGGGKTTTRQILKRALVVLPSIQAREQLEMKGTGDYPEETGSSKTAQSHARAAKARRGSVYVSTLNPKCVTVGELYGEVNSTTMEWKDGLLSHIYRKYAKNSRGVLQGTRRKQSSTPPANAFRLSRNSSAKSAVTSVSAISGEENSEVETATATEDASNINREETPIFWHWIVMDGPVDTLWIENLNTVLDDTKVLCLANGERIEMGHGMRILFEVDNLAMASPATVSRCGMVYMEPKDLGWRPYVKTWIQRLKEQTKLPREIFNHLLQLFEHSVDTGLRFLSNYSQLQYIIAPDLSIVSTLCSIISGFLEIMYSQGGFPASEAPSTVEDGAELSETTSAKAVTFADDFEQEIIPIRKVSFIQRNPSQLLSFLGKVYVFAYTWAFGGNLRFESVVDDEESGDTFAKDSPQIWELFDTMTRDLFDIDSPIGVRLPPGNDSMANYFIDMESGQFILWSSLVPSTRALIAKAVSNQFAISDTLNTLDDPPPMKNQLEIDRSLVPTVDTVRYAFLLSLMALKGQPVLLTGETGVGKSALIQDTLVRLSQSGGSGTNTGTILGAVFRTGGMNLVDSIMDMTASEGVKSVGRGSEVVFDSTLFSAYTSSSKAQKFIESKLVKRGRDVLGPRPGKKVLLFVDDINLPQPDAFQSQPPLELLRQFLDSQGFYDSTKLQWKEVHDVTLLAACAPPGGGRSAINGRLLRHFSVLYLPHPDSKWLHHIYVTQLGRFLEKADFVPDVRDACEVMVTVAMGLYFDLSANLLPTPAKSHYTFNLRDLNKVIESLLQAHPSVITSRDHCAQLLGHEASRVLHDRLTNDADRRYFYRVLSEQLRNGFKTRWSAEELEKRPLIFGDFLEGSEPHSPRVYRSVRQYDRLPQILEEYYDKANLSGGSVEHRFVFFDMAVQHVTRAARVFRQPGKHMQMVGVGGTGKATVAKLAAFIEDCVFLRPHVSRVYNLSEFRDDVKKACVVAGVKGKNTVLFLSDNLVKDELLEDVTSILAGADIASLFDHEDLERISLDLRRDAILQGVSDTKEAIFRFFLERVKQKLHLVLSTTPAGSSFRRRCRLYPPLINCCTIDWFDKWPLDALQSVAVSFLELSELGKDPESSEALLESVSKVFVEVFNSVEQETQKFYEELRRRYYTTPTSYMEFVRLYLSKLNDKRAELSFNRDRLCTGLQKLSESNELVGTMQTELLQLGPKLENKAKDAEKLLEQLACDQEAVDQVHSVVQKEEEIMNEEALRVQAIAEEAQRDLEGALPQLEAAIVALDSLDKSDISEIRVYTKPPTMVMTVLSAVCVLLQQKPDWNSAKLLLGDQGFLKKLVGYDKNSVPEKVFTRLKRYTQHPEFNPEAVGKISVACKSMCQWVLALENYAEVYKIVEPKQRRCEEAQAALAIAKENLEQKQLSLLKIQEQLQLLKQQYDSSVTQLEELKQKKELTIVRLKRASVLTAALAEEQVRWSNSVSSQEERAHGLIGDTLVSSAAVAYLGAFTSSYRHRLLSHWLQLCKAENIPVSENFELTEFLSEPVEVQTWLNDGLPHDKHSIENAVLMKHCRRWPLLIDPQEQASKWITRTEKDNGLKIVKASDPAYLRTLESAIPLGQPVLVEDLGEHLDPSLNPILSKNTITRGNQEMMIIGDSEIEYNSNFRLYMTTPLANPHFLPEVCIKVTVINFTVTLDGLQDQLLSRVVQRERPKLEESSKELLHGLVTDRYKLRELEDRSLSLLHQSRGNILDDEDLISTLDDSKKVANVIHTRVVQSEETKEKINLSREKYLPVATRGAVLYFVLTDLAYVDVMYQFSLPWFTDLFDGCIESAQEPAQTARSESPIRPGSAGTLRPIRKDKLAVSSASRPVFKRRITVHRPKDETSLPQYLQALVELLTESVYRVVSYALFACHKLTFSFMLCAGIMRHSMATSRDKTIDEEEWNWFLRGSAVAAITDRLESEEELNISWKGSQTTVAGSLGQYMSKMNKSPAKWITESTWKECLQLSASIPAFAGLCSNIAVNGAFWSKFAASENPFKFIENEQKLENTKATLTEDTDHHSPQLGWNVSSLSRFQRLIIVKVLRPECLVDSVRLFVEQQMGPKFVTSFGFDLQEVFEESSSRKPLIFILSPGSDPTSQLMRFARETRGTSLHLDIISLGRGQGPRAEEAITKAYQQKGKWVFLQNCHHAASFMPRLQMIVRRISHPETNVHPNFRMWLSSKPDPSFPVSILQAGLKMTVEPPPGIKANLLRSLGGVGGVVTESMWEDTGPGPSWKRLVFGLCFFNAVVHERKKFGALGWNIPYEFTASDLEVSILMLHMLLTEHHDVPWKAIRYLTGEIVYGGRVTDNWDQRCLQSILGKFYTPLALQESYGYTVDYVYRPPPPEISLSVCCEYIEGLPAADAPELFGMDQNADTAFLAGRGRALIADLLAAQPRLTTSIGSNKTNDDTVLDLVNDTLKYLPPRVDFNSNDFTADLMNPKRGSITPDRLRQVAEKKLSQDPLAEHADQSAFVTVLRQEINRFDRLLEIIYTSLSSLRLAVKGEVLMSEQLEEAYDALLSNRVPKAWMQAAYESCKPLGAWVDNLAKRVDFFSSWLDLVRNDKRSKSRVSRETGVTPTPTTSQSSIQSSMSTLPPRDHPNAFWLPAFFFPQGFLTAVLQTHARQRNLPVDSLSFCYQVLNDKWTNDELVHSESDVDFKRVAFQGAPTDEGSLVFGLYLDGASWDFKRGCLQESLPGQRFYPLPELLVIPVQQNPSTTPDGKGKEDTEEELNTYECPLYRTSLRASSLTSTGHPTNFVTSVNLQSIQPADYWITRGVALLCQLDE</sequence>
<comment type="subcellular location">
    <subcellularLocation>
        <location evidence="1">Cytoplasm</location>
        <location evidence="1">Cytoskeleton</location>
        <location evidence="1">Cilium axoneme</location>
    </subcellularLocation>
</comment>
<dbReference type="InterPro" id="IPR025662">
    <property type="entry name" value="Sigma_54_int_dom_ATP-bd_1"/>
</dbReference>
<dbReference type="InterPro" id="IPR042219">
    <property type="entry name" value="AAA_lid_11_sf"/>
</dbReference>
<dbReference type="Gene3D" id="1.10.472.130">
    <property type="match status" value="1"/>
</dbReference>
<dbReference type="PROSITE" id="PS00675">
    <property type="entry name" value="SIGMA54_INTERACT_1"/>
    <property type="match status" value="1"/>
</dbReference>
<evidence type="ECO:0000256" key="12">
    <source>
        <dbReference type="ARBA" id="ARBA00023212"/>
    </source>
</evidence>
<dbReference type="FunFam" id="1.20.140.100:FF:000004">
    <property type="entry name" value="Dynein axonemal heavy chain 6"/>
    <property type="match status" value="1"/>
</dbReference>
<feature type="compositionally biased region" description="Low complexity" evidence="15">
    <location>
        <begin position="215"/>
        <end position="224"/>
    </location>
</feature>
<gene>
    <name evidence="17" type="ORF">PMEA_00015534</name>
</gene>
<evidence type="ECO:0000256" key="1">
    <source>
        <dbReference type="ARBA" id="ARBA00004430"/>
    </source>
</evidence>
<feature type="compositionally biased region" description="Polar residues" evidence="15">
    <location>
        <begin position="2125"/>
        <end position="2134"/>
    </location>
</feature>
<feature type="region of interest" description="Disordered" evidence="15">
    <location>
        <begin position="188"/>
        <end position="253"/>
    </location>
</feature>
<feature type="region of interest" description="Disordered" evidence="15">
    <location>
        <begin position="2009"/>
        <end position="2034"/>
    </location>
</feature>
<dbReference type="GO" id="GO:0030286">
    <property type="term" value="C:dynein complex"/>
    <property type="evidence" value="ECO:0007669"/>
    <property type="project" value="UniProtKB-KW"/>
</dbReference>
<evidence type="ECO:0000256" key="10">
    <source>
        <dbReference type="ARBA" id="ARBA00023069"/>
    </source>
</evidence>
<evidence type="ECO:0000256" key="2">
    <source>
        <dbReference type="ARBA" id="ARBA00008887"/>
    </source>
</evidence>
<dbReference type="Gene3D" id="1.20.920.30">
    <property type="match status" value="1"/>
</dbReference>
<dbReference type="Gene3D" id="1.20.1270.280">
    <property type="match status" value="1"/>
</dbReference>
<feature type="compositionally biased region" description="Polar residues" evidence="15">
    <location>
        <begin position="697"/>
        <end position="712"/>
    </location>
</feature>
<dbReference type="FunFam" id="3.40.50.300:FF:000063">
    <property type="entry name" value="dynein heavy chain 6, axonemal"/>
    <property type="match status" value="1"/>
</dbReference>
<evidence type="ECO:0000256" key="3">
    <source>
        <dbReference type="ARBA" id="ARBA00022490"/>
    </source>
</evidence>
<dbReference type="FunFam" id="3.40.50.300:FF:000049">
    <property type="entry name" value="Dynein, axonemal, heavy chain 5"/>
    <property type="match status" value="1"/>
</dbReference>
<protein>
    <recommendedName>
        <fullName evidence="16">AAA+ ATPase domain-containing protein</fullName>
    </recommendedName>
</protein>
<dbReference type="InterPro" id="IPR042222">
    <property type="entry name" value="Dynein_2_N"/>
</dbReference>
<keyword evidence="18" id="KW-1185">Reference proteome</keyword>
<dbReference type="Pfam" id="PF08393">
    <property type="entry name" value="DHC_N2"/>
    <property type="match status" value="1"/>
</dbReference>
<feature type="compositionally biased region" description="Low complexity" evidence="15">
    <location>
        <begin position="4567"/>
        <end position="4586"/>
    </location>
</feature>
<dbReference type="InterPro" id="IPR042228">
    <property type="entry name" value="Dynein_linker_3"/>
</dbReference>
<dbReference type="FunFam" id="3.40.50.300:FF:000153">
    <property type="entry name" value="Dynein axonemal heavy chain 1"/>
    <property type="match status" value="1"/>
</dbReference>
<evidence type="ECO:0000256" key="8">
    <source>
        <dbReference type="ARBA" id="ARBA00023017"/>
    </source>
</evidence>
<dbReference type="PANTHER" id="PTHR22878:SF69">
    <property type="entry name" value="DYNEIN HEAVY CHAIN"/>
    <property type="match status" value="1"/>
</dbReference>
<feature type="compositionally biased region" description="Polar residues" evidence="15">
    <location>
        <begin position="189"/>
        <end position="204"/>
    </location>
</feature>
<evidence type="ECO:0000256" key="11">
    <source>
        <dbReference type="ARBA" id="ARBA00023175"/>
    </source>
</evidence>
<evidence type="ECO:0000256" key="6">
    <source>
        <dbReference type="ARBA" id="ARBA00022741"/>
    </source>
</evidence>
<keyword evidence="13" id="KW-0966">Cell projection</keyword>
<evidence type="ECO:0000256" key="7">
    <source>
        <dbReference type="ARBA" id="ARBA00022840"/>
    </source>
</evidence>
<dbReference type="FunFam" id="1.10.8.720:FF:000001">
    <property type="entry name" value="dynein heavy chain 7, axonemal"/>
    <property type="match status" value="1"/>
</dbReference>
<keyword evidence="11" id="KW-0505">Motor protein</keyword>
<dbReference type="Pfam" id="PF12777">
    <property type="entry name" value="MT"/>
    <property type="match status" value="1"/>
</dbReference>
<comment type="caution">
    <text evidence="17">The sequence shown here is derived from an EMBL/GenBank/DDBJ whole genome shotgun (WGS) entry which is preliminary data.</text>
</comment>
<dbReference type="InterPro" id="IPR041658">
    <property type="entry name" value="AAA_lid_11"/>
</dbReference>
<dbReference type="Gene3D" id="1.10.287.2620">
    <property type="match status" value="1"/>
</dbReference>
<dbReference type="FunFam" id="1.20.58.1120:FF:000007">
    <property type="entry name" value="Dynein heavy chain 4"/>
    <property type="match status" value="1"/>
</dbReference>
<dbReference type="GO" id="GO:0051959">
    <property type="term" value="F:dynein light intermediate chain binding"/>
    <property type="evidence" value="ECO:0007669"/>
    <property type="project" value="InterPro"/>
</dbReference>
<reference evidence="17 18" key="1">
    <citation type="submission" date="2022-05" db="EMBL/GenBank/DDBJ databases">
        <authorList>
            <consortium name="Genoscope - CEA"/>
            <person name="William W."/>
        </authorList>
    </citation>
    <scope>NUCLEOTIDE SEQUENCE [LARGE SCALE GENOMIC DNA]</scope>
</reference>
<evidence type="ECO:0000256" key="9">
    <source>
        <dbReference type="ARBA" id="ARBA00023054"/>
    </source>
</evidence>
<keyword evidence="4" id="KW-0493">Microtubule</keyword>
<dbReference type="Pfam" id="PF03028">
    <property type="entry name" value="Dynein_heavy"/>
    <property type="match status" value="1"/>
</dbReference>
<keyword evidence="12" id="KW-0206">Cytoskeleton</keyword>
<feature type="region of interest" description="Disordered" evidence="15">
    <location>
        <begin position="671"/>
        <end position="712"/>
    </location>
</feature>
<evidence type="ECO:0000313" key="18">
    <source>
        <dbReference type="Proteomes" id="UP001159428"/>
    </source>
</evidence>
<dbReference type="FunFam" id="3.10.490.20:FF:000005">
    <property type="entry name" value="Dynein axonemal heavy chain 6"/>
    <property type="match status" value="1"/>
</dbReference>
<dbReference type="Gene3D" id="1.10.8.710">
    <property type="match status" value="1"/>
</dbReference>
<dbReference type="InterPro" id="IPR035699">
    <property type="entry name" value="AAA_6"/>
</dbReference>
<dbReference type="InterPro" id="IPR003593">
    <property type="entry name" value="AAA+_ATPase"/>
</dbReference>
<dbReference type="FunFam" id="1.20.920.30:FF:000002">
    <property type="entry name" value="Dynein axonemal heavy chain 3"/>
    <property type="match status" value="1"/>
</dbReference>